<name>A0A067PLW3_9AGAM</name>
<dbReference type="AlphaFoldDB" id="A0A067PLW3"/>
<keyword evidence="3" id="KW-1185">Reference proteome</keyword>
<evidence type="ECO:0000313" key="2">
    <source>
        <dbReference type="EMBL" id="KDQ54825.1"/>
    </source>
</evidence>
<dbReference type="Proteomes" id="UP000027265">
    <property type="component" value="Unassembled WGS sequence"/>
</dbReference>
<dbReference type="OrthoDB" id="3360976at2759"/>
<dbReference type="InterPro" id="IPR046528">
    <property type="entry name" value="DUF6593"/>
</dbReference>
<evidence type="ECO:0000313" key="3">
    <source>
        <dbReference type="Proteomes" id="UP000027265"/>
    </source>
</evidence>
<accession>A0A067PLW3</accession>
<dbReference type="InParanoid" id="A0A067PLW3"/>
<feature type="domain" description="DUF6593" evidence="1">
    <location>
        <begin position="10"/>
        <end position="168"/>
    </location>
</feature>
<dbReference type="EMBL" id="KL197727">
    <property type="protein sequence ID" value="KDQ54825.1"/>
    <property type="molecule type" value="Genomic_DNA"/>
</dbReference>
<proteinExistence type="predicted"/>
<gene>
    <name evidence="2" type="ORF">JAAARDRAFT_196223</name>
</gene>
<organism evidence="2 3">
    <name type="scientific">Jaapia argillacea MUCL 33604</name>
    <dbReference type="NCBI Taxonomy" id="933084"/>
    <lineage>
        <taxon>Eukaryota</taxon>
        <taxon>Fungi</taxon>
        <taxon>Dikarya</taxon>
        <taxon>Basidiomycota</taxon>
        <taxon>Agaricomycotina</taxon>
        <taxon>Agaricomycetes</taxon>
        <taxon>Agaricomycetidae</taxon>
        <taxon>Jaapiales</taxon>
        <taxon>Jaapiaceae</taxon>
        <taxon>Jaapia</taxon>
    </lineage>
</organism>
<protein>
    <recommendedName>
        <fullName evidence="1">DUF6593 domain-containing protein</fullName>
    </recommendedName>
</protein>
<sequence length="194" mass="22447">MYQRLTLTSDSPLRTFLLDEQDMPQYKISTPRPDLSATTTVARYTNGYEEESAKIEWHSTRDTRLFYQGRIVNTKDFFKPSGFFRTRVGRDTKFKAPDGREYKWSTHRRGMDLIQRDQPTNVLASFKEQSINLFSPSSNAYLDIYPAGQHMIDLIITTFVYVEHTRREGDRRSSNMAMMGAMNQVNMRGGAGGF</sequence>
<reference evidence="3" key="1">
    <citation type="journal article" date="2014" name="Proc. Natl. Acad. Sci. U.S.A.">
        <title>Extensive sampling of basidiomycete genomes demonstrates inadequacy of the white-rot/brown-rot paradigm for wood decay fungi.</title>
        <authorList>
            <person name="Riley R."/>
            <person name="Salamov A.A."/>
            <person name="Brown D.W."/>
            <person name="Nagy L.G."/>
            <person name="Floudas D."/>
            <person name="Held B.W."/>
            <person name="Levasseur A."/>
            <person name="Lombard V."/>
            <person name="Morin E."/>
            <person name="Otillar R."/>
            <person name="Lindquist E.A."/>
            <person name="Sun H."/>
            <person name="LaButti K.M."/>
            <person name="Schmutz J."/>
            <person name="Jabbour D."/>
            <person name="Luo H."/>
            <person name="Baker S.E."/>
            <person name="Pisabarro A.G."/>
            <person name="Walton J.D."/>
            <person name="Blanchette R.A."/>
            <person name="Henrissat B."/>
            <person name="Martin F."/>
            <person name="Cullen D."/>
            <person name="Hibbett D.S."/>
            <person name="Grigoriev I.V."/>
        </authorList>
    </citation>
    <scope>NUCLEOTIDE SEQUENCE [LARGE SCALE GENOMIC DNA]</scope>
    <source>
        <strain evidence="3">MUCL 33604</strain>
    </source>
</reference>
<evidence type="ECO:0000259" key="1">
    <source>
        <dbReference type="Pfam" id="PF20236"/>
    </source>
</evidence>
<dbReference type="HOGENOM" id="CLU_084280_4_1_1"/>
<dbReference type="Pfam" id="PF20236">
    <property type="entry name" value="DUF6593"/>
    <property type="match status" value="1"/>
</dbReference>